<evidence type="ECO:0000256" key="10">
    <source>
        <dbReference type="SAM" id="MobiDB-lite"/>
    </source>
</evidence>
<keyword evidence="4 9" id="KW-0862">Zinc</keyword>
<dbReference type="InterPro" id="IPR000571">
    <property type="entry name" value="Znf_CCCH"/>
</dbReference>
<dbReference type="Gene3D" id="3.30.70.330">
    <property type="match status" value="1"/>
</dbReference>
<feature type="compositionally biased region" description="Pro residues" evidence="10">
    <location>
        <begin position="1225"/>
        <end position="1241"/>
    </location>
</feature>
<dbReference type="FunFam" id="3.30.40.10:FF:000006">
    <property type="entry name" value="CCR4-NOT transcription complex subunit 4"/>
    <property type="match status" value="1"/>
</dbReference>
<dbReference type="InterPro" id="IPR013083">
    <property type="entry name" value="Znf_RING/FYVE/PHD"/>
</dbReference>
<feature type="zinc finger region" description="C3H1-type" evidence="9">
    <location>
        <begin position="188"/>
        <end position="215"/>
    </location>
</feature>
<feature type="compositionally biased region" description="Polar residues" evidence="10">
    <location>
        <begin position="396"/>
        <end position="405"/>
    </location>
</feature>
<dbReference type="InterPro" id="IPR000504">
    <property type="entry name" value="RRM_dom"/>
</dbReference>
<feature type="region of interest" description="Disordered" evidence="10">
    <location>
        <begin position="785"/>
        <end position="928"/>
    </location>
</feature>
<dbReference type="GO" id="GO:0016567">
    <property type="term" value="P:protein ubiquitination"/>
    <property type="evidence" value="ECO:0007669"/>
    <property type="project" value="TreeGrafter"/>
</dbReference>
<feature type="compositionally biased region" description="Pro residues" evidence="10">
    <location>
        <begin position="290"/>
        <end position="300"/>
    </location>
</feature>
<keyword evidence="3 9" id="KW-0863">Zinc-finger</keyword>
<accession>A0A068SBN1</accession>
<feature type="compositionally biased region" description="Polar residues" evidence="10">
    <location>
        <begin position="305"/>
        <end position="314"/>
    </location>
</feature>
<dbReference type="OrthoDB" id="1923159at2759"/>
<evidence type="ECO:0000256" key="5">
    <source>
        <dbReference type="ARBA" id="ARBA00022884"/>
    </source>
</evidence>
<proteinExistence type="predicted"/>
<feature type="compositionally biased region" description="Basic residues" evidence="10">
    <location>
        <begin position="420"/>
        <end position="439"/>
    </location>
</feature>
<evidence type="ECO:0000256" key="9">
    <source>
        <dbReference type="PROSITE-ProRule" id="PRU00723"/>
    </source>
</evidence>
<feature type="compositionally biased region" description="Basic and acidic residues" evidence="10">
    <location>
        <begin position="992"/>
        <end position="1010"/>
    </location>
</feature>
<evidence type="ECO:0000256" key="4">
    <source>
        <dbReference type="ARBA" id="ARBA00022833"/>
    </source>
</evidence>
<keyword evidence="2 9" id="KW-0479">Metal-binding</keyword>
<evidence type="ECO:0000313" key="15">
    <source>
        <dbReference type="Proteomes" id="UP000027586"/>
    </source>
</evidence>
<feature type="region of interest" description="Disordered" evidence="10">
    <location>
        <begin position="943"/>
        <end position="1072"/>
    </location>
</feature>
<evidence type="ECO:0000256" key="3">
    <source>
        <dbReference type="ARBA" id="ARBA00022771"/>
    </source>
</evidence>
<feature type="compositionally biased region" description="Basic and acidic residues" evidence="10">
    <location>
        <begin position="1063"/>
        <end position="1072"/>
    </location>
</feature>
<protein>
    <submittedName>
        <fullName evidence="14">Ccr4-not complex subunit mot2</fullName>
    </submittedName>
</protein>
<sequence>MVSDDEDLDCPLCMEEFDIADRNFRPCPCGYQICRFCWHHIKSNLNGRCPACRRTYTDQIVQFIPVSKDEIVRFQKEKKEKERQHKDMKDSSRKHLSNVRVVQKNLVYVLGLSSKHANAENELFKKYGKIAKLVVSKRTTTHQSSSSNGSQTSSVGIYITYQRKDDAAKAIAGINGSTFDGRSLRASYGTTKYCTYYLRHMACPNPNCMYLHEPGEDVDSYTKDSIGKPHPSGSSTTSTVPSKRPAPAQAKPSTTTRAALGESSSSTSTSQMAVEPASPPKKSAWAPIPKVVPPPPPPAPIVDEQPSSSSSAETPANKEEESVSVQQRPPESTPAPVVPSPKQRKQTHAPEPAKSASEKATKPIAIEKKPALPAAAAWGKGTTGTSTGTGSMASSLENSTITTPVNFGPSLSDALSAPQKPKHSPTIPRKKEKKLKSKMVRLEEFEEGLKNNTNGTKAPVAGGSNNIKGKAPVTGGGGTSALSTQLRRSGESAWQPVPKPTPVVIAPTKSTETPQQQPKEQPQPQPQPKEQQQKQKQKKQPAATPVKPKEEPVSENVVKPEQVDNVQPKEEDVVMAEPVQESRDPQQQQPLMDQKDENVELKKEEDQEEIRHDEQQQPAVSLQKPEAKPEEDEVVVDEQLDHVEEEYVESASAKVSPPSPEFSVQAQPSFTSYVLGDVMVDDVNQQDEHGSLDDEGGLSSLKADLASEDDEGRLYDHITRSEKVQQDELGGTSPLGALDQGMIQPSPERPPLLDEQLDHVHFHTIHQQQHGPSPTLLDDLRMPMEQHGSGRAHGPPPGFSGPPEWQSHHFDPFNGQDPAAARRLQHSQQMLEASGLFPGFGRPPPPPPPSLFDFHGNTPPPPPGMFGLPQPMLRQPPPPHHHHQPPPPPHHPHRHPDFMNMPPGLGPMGPQHHPQQPPQQQQQSPMENHHHDMMHLENNMQRLSMHQQQQQQHPNGLPPPPSMAEHREDPVRSMQDDLRALLPNVNISFSPMRDEDPSHKPHTPEIEDPFHHRRPSDLSSNTPVLQHESDQQQQQHDKILSTLTNSSAVHKPDAYPEEEEEKEKENVGKDSDVKQEAQNFFGEFLRKAAASTPHLMNGQHYKEPGSMPFQDPAIMSVRMSNGSPGPAAAVNERRDMTESQNAILQILGAQPQASAEHARFPMERPGFDAPLSTPPAHQDMMNKPPFDMFLSPHQQQQQDHHHHQSMRQPPPPPPMSFHHQQHPQHQPPPPQQPQQHPPPPSFMSGNFGEMPMGMMPPPPHHLQQQQHHHHHPPLFGQQQQQHEQPPPPPPPGMMHPGGNNNNGGPPPHPHPSMHHPHHPHGPPPPLAALMEMKFRQQQQQQHRNGNLPPGLFPSGAGGEGL</sequence>
<evidence type="ECO:0000256" key="8">
    <source>
        <dbReference type="PROSITE-ProRule" id="PRU00176"/>
    </source>
</evidence>
<feature type="compositionally biased region" description="Low complexity" evidence="10">
    <location>
        <begin position="374"/>
        <end position="395"/>
    </location>
</feature>
<dbReference type="PROSITE" id="PS50089">
    <property type="entry name" value="ZF_RING_2"/>
    <property type="match status" value="1"/>
</dbReference>
<feature type="region of interest" description="Disordered" evidence="10">
    <location>
        <begin position="684"/>
        <end position="756"/>
    </location>
</feature>
<evidence type="ECO:0000259" key="13">
    <source>
        <dbReference type="PROSITE" id="PS50103"/>
    </source>
</evidence>
<dbReference type="InterPro" id="IPR039780">
    <property type="entry name" value="Mot2"/>
</dbReference>
<feature type="compositionally biased region" description="Basic residues" evidence="10">
    <location>
        <begin position="1311"/>
        <end position="1320"/>
    </location>
</feature>
<feature type="domain" description="RING-type" evidence="11">
    <location>
        <begin position="10"/>
        <end position="53"/>
    </location>
</feature>
<dbReference type="SUPFAM" id="SSF54928">
    <property type="entry name" value="RNA-binding domain, RBD"/>
    <property type="match status" value="1"/>
</dbReference>
<feature type="compositionally biased region" description="Basic residues" evidence="10">
    <location>
        <begin position="879"/>
        <end position="894"/>
    </location>
</feature>
<feature type="compositionally biased region" description="Low complexity" evidence="10">
    <location>
        <begin position="1273"/>
        <end position="1283"/>
    </location>
</feature>
<keyword evidence="5 8" id="KW-0694">RNA-binding</keyword>
<dbReference type="Pfam" id="PF14570">
    <property type="entry name" value="zf-RING_4"/>
    <property type="match status" value="1"/>
</dbReference>
<feature type="compositionally biased region" description="Basic and acidic residues" evidence="10">
    <location>
        <begin position="593"/>
        <end position="615"/>
    </location>
</feature>
<dbReference type="GO" id="GO:0030014">
    <property type="term" value="C:CCR4-NOT complex"/>
    <property type="evidence" value="ECO:0007669"/>
    <property type="project" value="InterPro"/>
</dbReference>
<dbReference type="Proteomes" id="UP000027586">
    <property type="component" value="Unassembled WGS sequence"/>
</dbReference>
<dbReference type="InterPro" id="IPR034261">
    <property type="entry name" value="CNOT4_RRM"/>
</dbReference>
<feature type="domain" description="C3H1-type" evidence="13">
    <location>
        <begin position="188"/>
        <end position="215"/>
    </location>
</feature>
<dbReference type="EMBL" id="CBTN010000059">
    <property type="protein sequence ID" value="CDH58641.1"/>
    <property type="molecule type" value="Genomic_DNA"/>
</dbReference>
<dbReference type="SUPFAM" id="SSF57850">
    <property type="entry name" value="RING/U-box"/>
    <property type="match status" value="1"/>
</dbReference>
<dbReference type="SMART" id="SM00361">
    <property type="entry name" value="RRM_1"/>
    <property type="match status" value="1"/>
</dbReference>
<feature type="domain" description="RRM" evidence="12">
    <location>
        <begin position="105"/>
        <end position="191"/>
    </location>
</feature>
<evidence type="ECO:0000256" key="1">
    <source>
        <dbReference type="ARBA" id="ARBA00004123"/>
    </source>
</evidence>
<organism evidence="14 15">
    <name type="scientific">Lichtheimia corymbifera JMRC:FSU:9682</name>
    <dbReference type="NCBI Taxonomy" id="1263082"/>
    <lineage>
        <taxon>Eukaryota</taxon>
        <taxon>Fungi</taxon>
        <taxon>Fungi incertae sedis</taxon>
        <taxon>Mucoromycota</taxon>
        <taxon>Mucoromycotina</taxon>
        <taxon>Mucoromycetes</taxon>
        <taxon>Mucorales</taxon>
        <taxon>Lichtheimiaceae</taxon>
        <taxon>Lichtheimia</taxon>
    </lineage>
</organism>
<name>A0A068SBN1_9FUNG</name>
<dbReference type="InterPro" id="IPR003954">
    <property type="entry name" value="RRM_euk-type"/>
</dbReference>
<keyword evidence="6" id="KW-0175">Coiled coil</keyword>
<dbReference type="GO" id="GO:0005634">
    <property type="term" value="C:nucleus"/>
    <property type="evidence" value="ECO:0007669"/>
    <property type="project" value="UniProtKB-SubCell"/>
</dbReference>
<dbReference type="GO" id="GO:0004842">
    <property type="term" value="F:ubiquitin-protein transferase activity"/>
    <property type="evidence" value="ECO:0007669"/>
    <property type="project" value="InterPro"/>
</dbReference>
<feature type="compositionally biased region" description="Basic and acidic residues" evidence="10">
    <location>
        <begin position="356"/>
        <end position="370"/>
    </location>
</feature>
<feature type="compositionally biased region" description="Pro residues" evidence="10">
    <location>
        <begin position="1284"/>
        <end position="1293"/>
    </location>
</feature>
<dbReference type="PANTHER" id="PTHR12603">
    <property type="entry name" value="CCR4-NOT TRANSCRIPTION COMPLEX RELATED"/>
    <property type="match status" value="1"/>
</dbReference>
<dbReference type="PANTHER" id="PTHR12603:SF0">
    <property type="entry name" value="CCR4-NOT TRANSCRIPTION COMPLEX SUBUNIT 4"/>
    <property type="match status" value="1"/>
</dbReference>
<comment type="subcellular location">
    <subcellularLocation>
        <location evidence="1">Nucleus</location>
    </subcellularLocation>
</comment>
<feature type="compositionally biased region" description="Basic and acidic residues" evidence="10">
    <location>
        <begin position="1027"/>
        <end position="1039"/>
    </location>
</feature>
<dbReference type="VEuPathDB" id="FungiDB:LCOR_09494.1"/>
<feature type="compositionally biased region" description="Low complexity" evidence="10">
    <location>
        <begin position="1294"/>
        <end position="1303"/>
    </location>
</feature>
<evidence type="ECO:0000256" key="7">
    <source>
        <dbReference type="ARBA" id="ARBA00023242"/>
    </source>
</evidence>
<feature type="compositionally biased region" description="Basic and acidic residues" evidence="10">
    <location>
        <begin position="712"/>
        <end position="726"/>
    </location>
</feature>
<dbReference type="InterPro" id="IPR012677">
    <property type="entry name" value="Nucleotide-bd_a/b_plait_sf"/>
</dbReference>
<dbReference type="InterPro" id="IPR039515">
    <property type="entry name" value="NOT4_mRING-HC-C4C4"/>
</dbReference>
<dbReference type="STRING" id="1263082.A0A068SBN1"/>
<feature type="region of interest" description="Disordered" evidence="10">
    <location>
        <begin position="1162"/>
        <end position="1361"/>
    </location>
</feature>
<dbReference type="PROSITE" id="PS50102">
    <property type="entry name" value="RRM"/>
    <property type="match status" value="1"/>
</dbReference>
<evidence type="ECO:0000259" key="11">
    <source>
        <dbReference type="PROSITE" id="PS50089"/>
    </source>
</evidence>
<dbReference type="CDD" id="cd16618">
    <property type="entry name" value="mRING-HC-C4C4_CNOT4"/>
    <property type="match status" value="1"/>
</dbReference>
<evidence type="ECO:0000256" key="6">
    <source>
        <dbReference type="ARBA" id="ARBA00023054"/>
    </source>
</evidence>
<feature type="compositionally biased region" description="Pro residues" evidence="10">
    <location>
        <begin position="841"/>
        <end position="850"/>
    </location>
</feature>
<dbReference type="InterPro" id="IPR001841">
    <property type="entry name" value="Znf_RING"/>
</dbReference>
<feature type="compositionally biased region" description="Basic and acidic residues" evidence="10">
    <location>
        <begin position="440"/>
        <end position="449"/>
    </location>
</feature>
<dbReference type="PROSITE" id="PS50103">
    <property type="entry name" value="ZF_C3H1"/>
    <property type="match status" value="1"/>
</dbReference>
<feature type="compositionally biased region" description="Low complexity" evidence="10">
    <location>
        <begin position="280"/>
        <end position="289"/>
    </location>
</feature>
<feature type="region of interest" description="Disordered" evidence="10">
    <location>
        <begin position="220"/>
        <end position="635"/>
    </location>
</feature>
<dbReference type="GO" id="GO:0008270">
    <property type="term" value="F:zinc ion binding"/>
    <property type="evidence" value="ECO:0007669"/>
    <property type="project" value="UniProtKB-KW"/>
</dbReference>
<evidence type="ECO:0000313" key="14">
    <source>
        <dbReference type="EMBL" id="CDH58641.1"/>
    </source>
</evidence>
<dbReference type="CDD" id="cd12438">
    <property type="entry name" value="RRM_CNOT4"/>
    <property type="match status" value="1"/>
</dbReference>
<dbReference type="Gene3D" id="3.30.40.10">
    <property type="entry name" value="Zinc/RING finger domain, C3HC4 (zinc finger)"/>
    <property type="match status" value="1"/>
</dbReference>
<feature type="compositionally biased region" description="Low complexity" evidence="10">
    <location>
        <begin position="229"/>
        <end position="242"/>
    </location>
</feature>
<keyword evidence="15" id="KW-1185">Reference proteome</keyword>
<dbReference type="InterPro" id="IPR035979">
    <property type="entry name" value="RBD_domain_sf"/>
</dbReference>
<dbReference type="GO" id="GO:0003723">
    <property type="term" value="F:RNA binding"/>
    <property type="evidence" value="ECO:0007669"/>
    <property type="project" value="UniProtKB-UniRule"/>
</dbReference>
<comment type="caution">
    <text evidence="14">The sequence shown here is derived from an EMBL/GenBank/DDBJ whole genome shotgun (WGS) entry which is preliminary data.</text>
</comment>
<evidence type="ECO:0000256" key="2">
    <source>
        <dbReference type="ARBA" id="ARBA00022723"/>
    </source>
</evidence>
<gene>
    <name evidence="14" type="ORF">LCOR_09494.1</name>
</gene>
<reference evidence="14" key="1">
    <citation type="submission" date="2013-08" db="EMBL/GenBank/DDBJ databases">
        <title>Gene expansion shapes genome architecture in the human pathogen Lichtheimia corymbifera: an evolutionary genomics analysis in the ancient terrestrial Mucorales (Mucoromycotina).</title>
        <authorList>
            <person name="Schwartze V.U."/>
            <person name="Winter S."/>
            <person name="Shelest E."/>
            <person name="Marcet-Houben M."/>
            <person name="Horn F."/>
            <person name="Wehner S."/>
            <person name="Hoffmann K."/>
            <person name="Riege K."/>
            <person name="Sammeth M."/>
            <person name="Nowrousian M."/>
            <person name="Valiante V."/>
            <person name="Linde J."/>
            <person name="Jacobsen I.D."/>
            <person name="Marz M."/>
            <person name="Brakhage A.A."/>
            <person name="Gabaldon T."/>
            <person name="Bocker S."/>
            <person name="Voigt K."/>
        </authorList>
    </citation>
    <scope>NUCLEOTIDE SEQUENCE [LARGE SCALE GENOMIC DNA]</scope>
    <source>
        <strain evidence="14">FSU 9682</strain>
    </source>
</reference>
<keyword evidence="7" id="KW-0539">Nucleus</keyword>
<feature type="compositionally biased region" description="Basic and acidic residues" evidence="10">
    <location>
        <begin position="964"/>
        <end position="979"/>
    </location>
</feature>
<feature type="compositionally biased region" description="Low complexity" evidence="10">
    <location>
        <begin position="908"/>
        <end position="926"/>
    </location>
</feature>
<evidence type="ECO:0000259" key="12">
    <source>
        <dbReference type="PROSITE" id="PS50102"/>
    </source>
</evidence>